<dbReference type="AlphaFoldDB" id="A0A9D4PEC7"/>
<accession>A0A9D4PEC7</accession>
<dbReference type="Proteomes" id="UP000821837">
    <property type="component" value="Chromosome 8"/>
</dbReference>
<organism evidence="1 2">
    <name type="scientific">Rhipicephalus sanguineus</name>
    <name type="common">Brown dog tick</name>
    <name type="synonym">Ixodes sanguineus</name>
    <dbReference type="NCBI Taxonomy" id="34632"/>
    <lineage>
        <taxon>Eukaryota</taxon>
        <taxon>Metazoa</taxon>
        <taxon>Ecdysozoa</taxon>
        <taxon>Arthropoda</taxon>
        <taxon>Chelicerata</taxon>
        <taxon>Arachnida</taxon>
        <taxon>Acari</taxon>
        <taxon>Parasitiformes</taxon>
        <taxon>Ixodida</taxon>
        <taxon>Ixodoidea</taxon>
        <taxon>Ixodidae</taxon>
        <taxon>Rhipicephalinae</taxon>
        <taxon>Rhipicephalus</taxon>
        <taxon>Rhipicephalus</taxon>
    </lineage>
</organism>
<sequence length="101" mass="11538">MWARNPEEDHNCEPCRKLCGGRHLTADKQCRQRYQVPYVVRVRRQERARAELAAGQEQPSGAAGEQPVKVEAAVIVWDSSPQEPLCVYWWRRRALEAGPPG</sequence>
<dbReference type="EMBL" id="JABSTV010001254">
    <property type="protein sequence ID" value="KAH7939525.1"/>
    <property type="molecule type" value="Genomic_DNA"/>
</dbReference>
<proteinExistence type="predicted"/>
<evidence type="ECO:0000313" key="2">
    <source>
        <dbReference type="Proteomes" id="UP000821837"/>
    </source>
</evidence>
<reference evidence="1" key="1">
    <citation type="journal article" date="2020" name="Cell">
        <title>Large-Scale Comparative Analyses of Tick Genomes Elucidate Their Genetic Diversity and Vector Capacities.</title>
        <authorList>
            <consortium name="Tick Genome and Microbiome Consortium (TIGMIC)"/>
            <person name="Jia N."/>
            <person name="Wang J."/>
            <person name="Shi W."/>
            <person name="Du L."/>
            <person name="Sun Y."/>
            <person name="Zhan W."/>
            <person name="Jiang J.F."/>
            <person name="Wang Q."/>
            <person name="Zhang B."/>
            <person name="Ji P."/>
            <person name="Bell-Sakyi L."/>
            <person name="Cui X.M."/>
            <person name="Yuan T.T."/>
            <person name="Jiang B.G."/>
            <person name="Yang W.F."/>
            <person name="Lam T.T."/>
            <person name="Chang Q.C."/>
            <person name="Ding S.J."/>
            <person name="Wang X.J."/>
            <person name="Zhu J.G."/>
            <person name="Ruan X.D."/>
            <person name="Zhao L."/>
            <person name="Wei J.T."/>
            <person name="Ye R.Z."/>
            <person name="Que T.C."/>
            <person name="Du C.H."/>
            <person name="Zhou Y.H."/>
            <person name="Cheng J.X."/>
            <person name="Dai P.F."/>
            <person name="Guo W.B."/>
            <person name="Han X.H."/>
            <person name="Huang E.J."/>
            <person name="Li L.F."/>
            <person name="Wei W."/>
            <person name="Gao Y.C."/>
            <person name="Liu J.Z."/>
            <person name="Shao H.Z."/>
            <person name="Wang X."/>
            <person name="Wang C.C."/>
            <person name="Yang T.C."/>
            <person name="Huo Q.B."/>
            <person name="Li W."/>
            <person name="Chen H.Y."/>
            <person name="Chen S.E."/>
            <person name="Zhou L.G."/>
            <person name="Ni X.B."/>
            <person name="Tian J.H."/>
            <person name="Sheng Y."/>
            <person name="Liu T."/>
            <person name="Pan Y.S."/>
            <person name="Xia L.Y."/>
            <person name="Li J."/>
            <person name="Zhao F."/>
            <person name="Cao W.C."/>
        </authorList>
    </citation>
    <scope>NUCLEOTIDE SEQUENCE</scope>
    <source>
        <strain evidence="1">Rsan-2018</strain>
    </source>
</reference>
<comment type="caution">
    <text evidence="1">The sequence shown here is derived from an EMBL/GenBank/DDBJ whole genome shotgun (WGS) entry which is preliminary data.</text>
</comment>
<evidence type="ECO:0000313" key="1">
    <source>
        <dbReference type="EMBL" id="KAH7939525.1"/>
    </source>
</evidence>
<protein>
    <submittedName>
        <fullName evidence="1">Uncharacterized protein</fullName>
    </submittedName>
</protein>
<reference evidence="1" key="2">
    <citation type="submission" date="2021-09" db="EMBL/GenBank/DDBJ databases">
        <authorList>
            <person name="Jia N."/>
            <person name="Wang J."/>
            <person name="Shi W."/>
            <person name="Du L."/>
            <person name="Sun Y."/>
            <person name="Zhan W."/>
            <person name="Jiang J."/>
            <person name="Wang Q."/>
            <person name="Zhang B."/>
            <person name="Ji P."/>
            <person name="Sakyi L.B."/>
            <person name="Cui X."/>
            <person name="Yuan T."/>
            <person name="Jiang B."/>
            <person name="Yang W."/>
            <person name="Lam T.T.-Y."/>
            <person name="Chang Q."/>
            <person name="Ding S."/>
            <person name="Wang X."/>
            <person name="Zhu J."/>
            <person name="Ruan X."/>
            <person name="Zhao L."/>
            <person name="Wei J."/>
            <person name="Que T."/>
            <person name="Du C."/>
            <person name="Cheng J."/>
            <person name="Dai P."/>
            <person name="Han X."/>
            <person name="Huang E."/>
            <person name="Gao Y."/>
            <person name="Liu J."/>
            <person name="Shao H."/>
            <person name="Ye R."/>
            <person name="Li L."/>
            <person name="Wei W."/>
            <person name="Wang X."/>
            <person name="Wang C."/>
            <person name="Huo Q."/>
            <person name="Li W."/>
            <person name="Guo W."/>
            <person name="Chen H."/>
            <person name="Chen S."/>
            <person name="Zhou L."/>
            <person name="Zhou L."/>
            <person name="Ni X."/>
            <person name="Tian J."/>
            <person name="Zhou Y."/>
            <person name="Sheng Y."/>
            <person name="Liu T."/>
            <person name="Pan Y."/>
            <person name="Xia L."/>
            <person name="Li J."/>
            <person name="Zhao F."/>
            <person name="Cao W."/>
        </authorList>
    </citation>
    <scope>NUCLEOTIDE SEQUENCE</scope>
    <source>
        <strain evidence="1">Rsan-2018</strain>
        <tissue evidence="1">Larvae</tissue>
    </source>
</reference>
<keyword evidence="2" id="KW-1185">Reference proteome</keyword>
<gene>
    <name evidence="1" type="ORF">HPB52_013486</name>
</gene>
<name>A0A9D4PEC7_RHISA</name>